<dbReference type="OrthoDB" id="9796171at2"/>
<dbReference type="GO" id="GO:0016747">
    <property type="term" value="F:acyltransferase activity, transferring groups other than amino-acyl groups"/>
    <property type="evidence" value="ECO:0007669"/>
    <property type="project" value="InterPro"/>
</dbReference>
<evidence type="ECO:0000313" key="2">
    <source>
        <dbReference type="EMBL" id="BAK20613.1"/>
    </source>
</evidence>
<dbReference type="KEGG" id="mps:MPTP_0114"/>
<dbReference type="CDD" id="cd04301">
    <property type="entry name" value="NAT_SF"/>
    <property type="match status" value="1"/>
</dbReference>
<dbReference type="RefSeq" id="WP_013773051.1">
    <property type="nucleotide sequence ID" value="NC_015516.1"/>
</dbReference>
<dbReference type="AlphaFoldDB" id="F3Y7Y5"/>
<feature type="domain" description="N-acetyltransferase" evidence="1">
    <location>
        <begin position="6"/>
        <end position="146"/>
    </location>
</feature>
<dbReference type="InterPro" id="IPR000182">
    <property type="entry name" value="GNAT_dom"/>
</dbReference>
<reference evidence="2 3" key="1">
    <citation type="journal article" date="2011" name="J. Bacteriol.">
        <title>Complete genome sequence of Melissococcus plutonius ATCC 35311.</title>
        <authorList>
            <person name="Okumura K."/>
            <person name="Arai R."/>
            <person name="Okura M."/>
            <person name="Kirikae T."/>
            <person name="Takamatsu D."/>
            <person name="Osaki M."/>
            <person name="Miyoshi-Akiyama T."/>
        </authorList>
    </citation>
    <scope>NUCLEOTIDE SEQUENCE [LARGE SCALE GENOMIC DNA]</scope>
    <source>
        <strain evidence="3">ATCC 35311 / CIP 104052 / LMG 20360 / NCIMB 702443</strain>
    </source>
</reference>
<dbReference type="HOGENOM" id="CLU_056607_3_1_9"/>
<keyword evidence="3" id="KW-1185">Reference proteome</keyword>
<accession>F3Y7Y5</accession>
<name>F3Y7Y5_MELPT</name>
<reference key="2">
    <citation type="submission" date="2011-04" db="EMBL/GenBank/DDBJ databases">
        <title>Whole genome sequence of Melissococcus plutonius ATCC 35311.</title>
        <authorList>
            <person name="Okumura K."/>
            <person name="Arai R."/>
            <person name="Osaki M."/>
            <person name="Okura M."/>
            <person name="Kirikae T."/>
            <person name="Takamatsu D."/>
            <person name="Akiyama T."/>
        </authorList>
    </citation>
    <scope>NUCLEOTIDE SEQUENCE</scope>
    <source>
        <strain>ATCC 35311</strain>
    </source>
</reference>
<protein>
    <submittedName>
        <fullName evidence="2">GCN5-related N-acetyltransferase</fullName>
    </submittedName>
</protein>
<proteinExistence type="predicted"/>
<dbReference type="SUPFAM" id="SSF55729">
    <property type="entry name" value="Acyl-CoA N-acyltransferases (Nat)"/>
    <property type="match status" value="1"/>
</dbReference>
<evidence type="ECO:0000313" key="3">
    <source>
        <dbReference type="Proteomes" id="UP000008456"/>
    </source>
</evidence>
<sequence>MNYYTKQLKELTSEQFYRIAQLRISVFVVEQNCPYQEIDTLDEIAWHIWLEDEKDNIVGYTRVINYEDYASFGRVLIAPTYRNSGLGKSLVAHTISFINEKYPNQPIVISGQAYLKMFYESFGFQAISDRYLEDNIPHIKMRKVFSSDK</sequence>
<gene>
    <name evidence="2" type="ordered locus">MPTP_0114</name>
</gene>
<dbReference type="InterPro" id="IPR016181">
    <property type="entry name" value="Acyl_CoA_acyltransferase"/>
</dbReference>
<dbReference type="Gene3D" id="3.40.630.30">
    <property type="match status" value="1"/>
</dbReference>
<dbReference type="EMBL" id="AP012200">
    <property type="protein sequence ID" value="BAK20613.1"/>
    <property type="molecule type" value="Genomic_DNA"/>
</dbReference>
<organism evidence="2 3">
    <name type="scientific">Melissococcus plutonius (strain ATCC 35311 / DSM 29964 / CIP 104052 / LMG 20360 / NCIMB 702443)</name>
    <dbReference type="NCBI Taxonomy" id="940190"/>
    <lineage>
        <taxon>Bacteria</taxon>
        <taxon>Bacillati</taxon>
        <taxon>Bacillota</taxon>
        <taxon>Bacilli</taxon>
        <taxon>Lactobacillales</taxon>
        <taxon>Enterococcaceae</taxon>
        <taxon>Melissococcus</taxon>
    </lineage>
</organism>
<dbReference type="PROSITE" id="PS51186">
    <property type="entry name" value="GNAT"/>
    <property type="match status" value="1"/>
</dbReference>
<dbReference type="STRING" id="940190.MPTP_0114"/>
<dbReference type="Proteomes" id="UP000008456">
    <property type="component" value="Chromosome"/>
</dbReference>
<evidence type="ECO:0000259" key="1">
    <source>
        <dbReference type="PROSITE" id="PS51186"/>
    </source>
</evidence>
<dbReference type="Pfam" id="PF13673">
    <property type="entry name" value="Acetyltransf_10"/>
    <property type="match status" value="1"/>
</dbReference>